<protein>
    <submittedName>
        <fullName evidence="1">Uncharacterized protein</fullName>
    </submittedName>
</protein>
<organism evidence="1 2">
    <name type="scientific">Holotrichia oblita</name>
    <name type="common">Chafer beetle</name>
    <dbReference type="NCBI Taxonomy" id="644536"/>
    <lineage>
        <taxon>Eukaryota</taxon>
        <taxon>Metazoa</taxon>
        <taxon>Ecdysozoa</taxon>
        <taxon>Arthropoda</taxon>
        <taxon>Hexapoda</taxon>
        <taxon>Insecta</taxon>
        <taxon>Pterygota</taxon>
        <taxon>Neoptera</taxon>
        <taxon>Endopterygota</taxon>
        <taxon>Coleoptera</taxon>
        <taxon>Polyphaga</taxon>
        <taxon>Scarabaeiformia</taxon>
        <taxon>Scarabaeidae</taxon>
        <taxon>Melolonthinae</taxon>
        <taxon>Holotrichia</taxon>
    </lineage>
</organism>
<sequence>MAVTDKGYMNTSTFIKWLKHIQKYAKPSETNPILLILDNHVPHISLEAVTFAKSNHIHLLTLPPHSSHKTQPLDRCIFRPLKAYYNAAVDSWDVSHPGETFSVYNVAESFKLAFGKASTVENAVQSFKTTEIYPFNANTFSDADFLPS</sequence>
<evidence type="ECO:0000313" key="1">
    <source>
        <dbReference type="EMBL" id="KAI4468065.1"/>
    </source>
</evidence>
<name>A0ACB9TMN2_HOLOL</name>
<evidence type="ECO:0000313" key="2">
    <source>
        <dbReference type="Proteomes" id="UP001056778"/>
    </source>
</evidence>
<dbReference type="Proteomes" id="UP001056778">
    <property type="component" value="Chromosome 2"/>
</dbReference>
<accession>A0ACB9TMN2</accession>
<proteinExistence type="predicted"/>
<dbReference type="EMBL" id="CM043016">
    <property type="protein sequence ID" value="KAI4468065.1"/>
    <property type="molecule type" value="Genomic_DNA"/>
</dbReference>
<keyword evidence="2" id="KW-1185">Reference proteome</keyword>
<gene>
    <name evidence="1" type="ORF">MML48_2g00013705</name>
</gene>
<comment type="caution">
    <text evidence="1">The sequence shown here is derived from an EMBL/GenBank/DDBJ whole genome shotgun (WGS) entry which is preliminary data.</text>
</comment>
<reference evidence="1" key="1">
    <citation type="submission" date="2022-04" db="EMBL/GenBank/DDBJ databases">
        <title>Chromosome-scale genome assembly of Holotrichia oblita Faldermann.</title>
        <authorList>
            <person name="Rongchong L."/>
        </authorList>
    </citation>
    <scope>NUCLEOTIDE SEQUENCE</scope>
    <source>
        <strain evidence="1">81SQS9</strain>
    </source>
</reference>